<comment type="similarity">
    <text evidence="2 5">Belongs to the Rab GDI family.</text>
</comment>
<dbReference type="GO" id="GO:0006886">
    <property type="term" value="P:intracellular protein transport"/>
    <property type="evidence" value="ECO:0007669"/>
    <property type="project" value="InterPro"/>
</dbReference>
<name>A0A1Y1VKH5_9FUNG</name>
<keyword evidence="3 5" id="KW-0343">GTPase activation</keyword>
<sequence>MEELKTHYDYIILGTGIQESILASALARNNKTVLHIDGNQFYGGNECSFNFSEFLEWIMNVQKNDNKAKQSTTTNDINKFYDSYHDIDIKILSGYDIPDNEPEITNRFALQNNKIAEEFLKQTQTSVEKDKLALLKDLIKDNRQFYISLLPKMAYSRGPFIDLLIKADLGNYLEFRSMEKTYIYNNDVFENVPCTKEDVFNSKQIKVIEKRKLMKFLTFVMNYRLEKESYEEYKDKPYSEYIKTYKLNPELQQVILQAINDSEEGLEDATTEEGLASTYRYLKSLGKWGNSPLICPLYGGGSEISQAFCRSCAVYGGVYMLDQKINSLEFKNNQYHLDCELKFTGDHLISSIDYLQDQSNIEITDYHKAIIITDKPLKKNIDISIYIIPPNTINNNKNRIMLIQQGYQANCCPKSKYIIYICTKATDTSKEEIKNVIQQLFEDKNDISEKNKLDEMEGENNENIKKDEEANDNNNKNDDDDDDDDEEEEEEEEEEEASKPKAYISVIFKQSIRKQKSLETKLDKTTLTIIDDMLPGISMETPVENALSIFRQLHPEIEEIYSKPQEEEEEKEEKQEEGQKEQEEQITNENEAVEEQTQ</sequence>
<reference evidence="7 8" key="2">
    <citation type="submission" date="2016-08" db="EMBL/GenBank/DDBJ databases">
        <title>Pervasive Adenine N6-methylation of Active Genes in Fungi.</title>
        <authorList>
            <consortium name="DOE Joint Genome Institute"/>
            <person name="Mondo S.J."/>
            <person name="Dannebaum R.O."/>
            <person name="Kuo R.C."/>
            <person name="Labutti K."/>
            <person name="Haridas S."/>
            <person name="Kuo A."/>
            <person name="Salamov A."/>
            <person name="Ahrendt S.R."/>
            <person name="Lipzen A."/>
            <person name="Sullivan W."/>
            <person name="Andreopoulos W.B."/>
            <person name="Clum A."/>
            <person name="Lindquist E."/>
            <person name="Daum C."/>
            <person name="Ramamoorthy G.K."/>
            <person name="Gryganskyi A."/>
            <person name="Culley D."/>
            <person name="Magnuson J.K."/>
            <person name="James T.Y."/>
            <person name="O'Malley M.A."/>
            <person name="Stajich J.E."/>
            <person name="Spatafora J.W."/>
            <person name="Visel A."/>
            <person name="Grigoriev I.V."/>
        </authorList>
    </citation>
    <scope>NUCLEOTIDE SEQUENCE [LARGE SCALE GENOMIC DNA]</scope>
    <source>
        <strain evidence="8">finn</strain>
    </source>
</reference>
<dbReference type="GO" id="GO:0016740">
    <property type="term" value="F:transferase activity"/>
    <property type="evidence" value="ECO:0007669"/>
    <property type="project" value="UniProtKB-KW"/>
</dbReference>
<dbReference type="InterPro" id="IPR018203">
    <property type="entry name" value="GDP_dissociation_inhibitor"/>
</dbReference>
<dbReference type="InterPro" id="IPR001738">
    <property type="entry name" value="Rab_escort"/>
</dbReference>
<feature type="compositionally biased region" description="Acidic residues" evidence="6">
    <location>
        <begin position="478"/>
        <end position="496"/>
    </location>
</feature>
<evidence type="ECO:0000256" key="6">
    <source>
        <dbReference type="SAM" id="MobiDB-lite"/>
    </source>
</evidence>
<dbReference type="FunFam" id="1.10.405.10:FF:000003">
    <property type="entry name" value="Rab proteins geranylgeranyltransferase component A"/>
    <property type="match status" value="1"/>
</dbReference>
<dbReference type="Gene3D" id="3.50.50.60">
    <property type="entry name" value="FAD/NAD(P)-binding domain"/>
    <property type="match status" value="1"/>
</dbReference>
<keyword evidence="7" id="KW-0808">Transferase</keyword>
<dbReference type="SUPFAM" id="SSF51905">
    <property type="entry name" value="FAD/NAD(P)-binding domain"/>
    <property type="match status" value="1"/>
</dbReference>
<feature type="region of interest" description="Disordered" evidence="6">
    <location>
        <begin position="448"/>
        <end position="502"/>
    </location>
</feature>
<dbReference type="PIRSF" id="PIRSF016550">
    <property type="entry name" value="Rab_ger_ger_transf_A_euk"/>
    <property type="match status" value="1"/>
</dbReference>
<dbReference type="PANTHER" id="PTHR11787:SF4">
    <property type="entry name" value="CHM, RAB ESCORT PROTEIN 1"/>
    <property type="match status" value="1"/>
</dbReference>
<dbReference type="AlphaFoldDB" id="A0A1Y1VKH5"/>
<comment type="function">
    <text evidence="5">Substrate-binding subunit of the Rab geranylgeranyltransferase (GGTase) complex. Binds unprenylated Rab proteins.</text>
</comment>
<dbReference type="GO" id="GO:0005096">
    <property type="term" value="F:GTPase activator activity"/>
    <property type="evidence" value="ECO:0007669"/>
    <property type="project" value="UniProtKB-UniRule"/>
</dbReference>
<evidence type="ECO:0000256" key="1">
    <source>
        <dbReference type="ARBA" id="ARBA00004496"/>
    </source>
</evidence>
<dbReference type="GO" id="GO:0005634">
    <property type="term" value="C:nucleus"/>
    <property type="evidence" value="ECO:0007669"/>
    <property type="project" value="TreeGrafter"/>
</dbReference>
<evidence type="ECO:0000256" key="5">
    <source>
        <dbReference type="PIRNR" id="PIRNR016550"/>
    </source>
</evidence>
<comment type="subcellular location">
    <subcellularLocation>
        <location evidence="1 5">Cytoplasm</location>
    </subcellularLocation>
</comment>
<dbReference type="PANTHER" id="PTHR11787">
    <property type="entry name" value="RAB GDP-DISSOCIATION INHIBITOR"/>
    <property type="match status" value="1"/>
</dbReference>
<organism evidence="7 8">
    <name type="scientific">Piromyces finnis</name>
    <dbReference type="NCBI Taxonomy" id="1754191"/>
    <lineage>
        <taxon>Eukaryota</taxon>
        <taxon>Fungi</taxon>
        <taxon>Fungi incertae sedis</taxon>
        <taxon>Chytridiomycota</taxon>
        <taxon>Chytridiomycota incertae sedis</taxon>
        <taxon>Neocallimastigomycetes</taxon>
        <taxon>Neocallimastigales</taxon>
        <taxon>Neocallimastigaceae</taxon>
        <taxon>Piromyces</taxon>
    </lineage>
</organism>
<dbReference type="InterPro" id="IPR017230">
    <property type="entry name" value="Mrs6"/>
</dbReference>
<dbReference type="STRING" id="1754191.A0A1Y1VKH5"/>
<dbReference type="SUPFAM" id="SSF54373">
    <property type="entry name" value="FAD-linked reductases, C-terminal domain"/>
    <property type="match status" value="1"/>
</dbReference>
<dbReference type="Pfam" id="PF00996">
    <property type="entry name" value="GDI"/>
    <property type="match status" value="2"/>
</dbReference>
<dbReference type="GO" id="GO:0016192">
    <property type="term" value="P:vesicle-mediated transport"/>
    <property type="evidence" value="ECO:0007669"/>
    <property type="project" value="TreeGrafter"/>
</dbReference>
<proteinExistence type="inferred from homology"/>
<keyword evidence="4 5" id="KW-0963">Cytoplasm</keyword>
<dbReference type="PRINTS" id="PR00894">
    <property type="entry name" value="YEASTMRS6P"/>
</dbReference>
<comment type="caution">
    <text evidence="7">The sequence shown here is derived from an EMBL/GenBank/DDBJ whole genome shotgun (WGS) entry which is preliminary data.</text>
</comment>
<evidence type="ECO:0000256" key="4">
    <source>
        <dbReference type="ARBA" id="ARBA00022490"/>
    </source>
</evidence>
<feature type="compositionally biased region" description="Basic and acidic residues" evidence="6">
    <location>
        <begin position="572"/>
        <end position="583"/>
    </location>
</feature>
<reference evidence="7 8" key="1">
    <citation type="submission" date="2016-08" db="EMBL/GenBank/DDBJ databases">
        <title>Genomes of anaerobic fungi encode conserved fungal cellulosomes for biomass hydrolysis.</title>
        <authorList>
            <consortium name="DOE Joint Genome Institute"/>
            <person name="Haitjema C.H."/>
            <person name="Gilmore S.P."/>
            <person name="Henske J.K."/>
            <person name="Solomon K.V."/>
            <person name="De Groot R."/>
            <person name="Kuo A."/>
            <person name="Mondo S.J."/>
            <person name="Salamov A.A."/>
            <person name="Labutti K."/>
            <person name="Zhao Z."/>
            <person name="Chiniquy J."/>
            <person name="Barry K."/>
            <person name="Brewer H.M."/>
            <person name="Purvine S.O."/>
            <person name="Wright A.T."/>
            <person name="Boxma B."/>
            <person name="Van Alen T."/>
            <person name="Hackstein J.H."/>
            <person name="Baker S.E."/>
            <person name="Grigoriev I.V."/>
            <person name="O'Malley M.A."/>
        </authorList>
    </citation>
    <scope>NUCLEOTIDE SEQUENCE [LARGE SCALE GENOMIC DNA]</scope>
    <source>
        <strain evidence="8">finn</strain>
    </source>
</reference>
<dbReference type="GO" id="GO:0005968">
    <property type="term" value="C:Rab-protein geranylgeranyltransferase complex"/>
    <property type="evidence" value="ECO:0007669"/>
    <property type="project" value="UniProtKB-UniRule"/>
</dbReference>
<dbReference type="GO" id="GO:0005092">
    <property type="term" value="F:GDP-dissociation inhibitor activity"/>
    <property type="evidence" value="ECO:0007669"/>
    <property type="project" value="InterPro"/>
</dbReference>
<accession>A0A1Y1VKH5</accession>
<evidence type="ECO:0000256" key="2">
    <source>
        <dbReference type="ARBA" id="ARBA00005593"/>
    </source>
</evidence>
<feature type="region of interest" description="Disordered" evidence="6">
    <location>
        <begin position="558"/>
        <end position="598"/>
    </location>
</feature>
<dbReference type="GO" id="GO:0005829">
    <property type="term" value="C:cytosol"/>
    <property type="evidence" value="ECO:0007669"/>
    <property type="project" value="TreeGrafter"/>
</dbReference>
<dbReference type="PRINTS" id="PR00891">
    <property type="entry name" value="RABGDIREP"/>
</dbReference>
<dbReference type="InterPro" id="IPR036188">
    <property type="entry name" value="FAD/NAD-bd_sf"/>
</dbReference>
<protein>
    <recommendedName>
        <fullName evidence="5">Rab escort protein 1</fullName>
    </recommendedName>
</protein>
<evidence type="ECO:0000256" key="3">
    <source>
        <dbReference type="ARBA" id="ARBA00022468"/>
    </source>
</evidence>
<evidence type="ECO:0000313" key="7">
    <source>
        <dbReference type="EMBL" id="ORX58545.1"/>
    </source>
</evidence>
<dbReference type="GO" id="GO:0007264">
    <property type="term" value="P:small GTPase-mediated signal transduction"/>
    <property type="evidence" value="ECO:0007669"/>
    <property type="project" value="UniProtKB-UniRule"/>
</dbReference>
<dbReference type="EMBL" id="MCFH01000004">
    <property type="protein sequence ID" value="ORX58545.1"/>
    <property type="molecule type" value="Genomic_DNA"/>
</dbReference>
<evidence type="ECO:0000313" key="8">
    <source>
        <dbReference type="Proteomes" id="UP000193719"/>
    </source>
</evidence>
<dbReference type="Gene3D" id="1.10.405.10">
    <property type="entry name" value="Guanine Nucleotide Dissociation Inhibitor, domain 1"/>
    <property type="match status" value="1"/>
</dbReference>
<keyword evidence="8" id="KW-1185">Reference proteome</keyword>
<dbReference type="Gene3D" id="3.30.519.10">
    <property type="entry name" value="Guanine Nucleotide Dissociation Inhibitor, domain 2"/>
    <property type="match status" value="1"/>
</dbReference>
<dbReference type="OrthoDB" id="2143061at2759"/>
<dbReference type="Proteomes" id="UP000193719">
    <property type="component" value="Unassembled WGS sequence"/>
</dbReference>
<gene>
    <name evidence="7" type="ORF">BCR36DRAFT_409054</name>
</gene>